<dbReference type="RefSeq" id="WP_306838803.1">
    <property type="nucleotide sequence ID" value="NZ_JAUSRF010000019.1"/>
</dbReference>
<keyword evidence="2" id="KW-1185">Reference proteome</keyword>
<name>A0ABT9PZ95_9HYPH</name>
<reference evidence="1 2" key="1">
    <citation type="submission" date="2023-07" db="EMBL/GenBank/DDBJ databases">
        <title>Sorghum-associated microbial communities from plants grown in Nebraska, USA.</title>
        <authorList>
            <person name="Schachtman D."/>
        </authorList>
    </citation>
    <scope>NUCLEOTIDE SEQUENCE [LARGE SCALE GENOMIC DNA]</scope>
    <source>
        <strain evidence="1 2">DS1307</strain>
    </source>
</reference>
<comment type="caution">
    <text evidence="1">The sequence shown here is derived from an EMBL/GenBank/DDBJ whole genome shotgun (WGS) entry which is preliminary data.</text>
</comment>
<protein>
    <submittedName>
        <fullName evidence="1">Uncharacterized protein</fullName>
    </submittedName>
</protein>
<proteinExistence type="predicted"/>
<evidence type="ECO:0000313" key="2">
    <source>
        <dbReference type="Proteomes" id="UP001241472"/>
    </source>
</evidence>
<organism evidence="1 2">
    <name type="scientific">Neorhizobium huautlense</name>
    <dbReference type="NCBI Taxonomy" id="67774"/>
    <lineage>
        <taxon>Bacteria</taxon>
        <taxon>Pseudomonadati</taxon>
        <taxon>Pseudomonadota</taxon>
        <taxon>Alphaproteobacteria</taxon>
        <taxon>Hyphomicrobiales</taxon>
        <taxon>Rhizobiaceae</taxon>
        <taxon>Rhizobium/Agrobacterium group</taxon>
        <taxon>Neorhizobium</taxon>
    </lineage>
</organism>
<accession>A0ABT9PZ95</accession>
<evidence type="ECO:0000313" key="1">
    <source>
        <dbReference type="EMBL" id="MDP9839800.1"/>
    </source>
</evidence>
<dbReference type="Proteomes" id="UP001241472">
    <property type="component" value="Unassembled WGS sequence"/>
</dbReference>
<dbReference type="EMBL" id="JAUSRF010000019">
    <property type="protein sequence ID" value="MDP9839800.1"/>
    <property type="molecule type" value="Genomic_DNA"/>
</dbReference>
<gene>
    <name evidence="1" type="ORF">J2T09_004580</name>
</gene>
<sequence>MKDLLHPNTVWRTVDGAALEIQTDRAAIADRLLKKWVGPISALGFIHPAAEVYAGR</sequence>